<keyword evidence="7 11" id="KW-0106">Calcium</keyword>
<dbReference type="SMART" id="SM00112">
    <property type="entry name" value="CA"/>
    <property type="match status" value="9"/>
</dbReference>
<dbReference type="PANTHER" id="PTHR24026">
    <property type="entry name" value="FAT ATYPICAL CADHERIN-RELATED"/>
    <property type="match status" value="1"/>
</dbReference>
<dbReference type="InterPro" id="IPR002126">
    <property type="entry name" value="Cadherin-like_dom"/>
</dbReference>
<dbReference type="FunFam" id="2.60.40.60:FF:000221">
    <property type="entry name" value="Cadherin related family member 2"/>
    <property type="match status" value="1"/>
</dbReference>
<keyword evidence="2" id="KW-1003">Cell membrane</keyword>
<accession>A0A7L3K393</accession>
<dbReference type="CDD" id="cd11304">
    <property type="entry name" value="Cadherin_repeat"/>
    <property type="match status" value="9"/>
</dbReference>
<keyword evidence="6" id="KW-0677">Repeat</keyword>
<dbReference type="InterPro" id="IPR020894">
    <property type="entry name" value="Cadherin_CS"/>
</dbReference>
<dbReference type="GO" id="GO:0005886">
    <property type="term" value="C:plasma membrane"/>
    <property type="evidence" value="ECO:0007669"/>
    <property type="project" value="UniProtKB-SubCell"/>
</dbReference>
<feature type="domain" description="Cadherin" evidence="13">
    <location>
        <begin position="112"/>
        <end position="226"/>
    </location>
</feature>
<evidence type="ECO:0000259" key="13">
    <source>
        <dbReference type="PROSITE" id="PS50268"/>
    </source>
</evidence>
<evidence type="ECO:0000256" key="4">
    <source>
        <dbReference type="ARBA" id="ARBA00022692"/>
    </source>
</evidence>
<feature type="domain" description="Cadherin" evidence="13">
    <location>
        <begin position="227"/>
        <end position="335"/>
    </location>
</feature>
<evidence type="ECO:0000313" key="14">
    <source>
        <dbReference type="EMBL" id="NXU35521.1"/>
    </source>
</evidence>
<reference evidence="14 15" key="1">
    <citation type="submission" date="2019-09" db="EMBL/GenBank/DDBJ databases">
        <title>Bird 10,000 Genomes (B10K) Project - Family phase.</title>
        <authorList>
            <person name="Zhang G."/>
        </authorList>
    </citation>
    <scope>NUCLEOTIDE SEQUENCE [LARGE SCALE GENOMIC DNA]</scope>
    <source>
        <strain evidence="14">B10K-DU-030-03</strain>
    </source>
</reference>
<dbReference type="EMBL" id="VZTZ01008487">
    <property type="protein sequence ID" value="NXU35521.1"/>
    <property type="molecule type" value="Genomic_DNA"/>
</dbReference>
<comment type="caution">
    <text evidence="14">The sequence shown here is derived from an EMBL/GenBank/DDBJ whole genome shotgun (WGS) entry which is preliminary data.</text>
</comment>
<evidence type="ECO:0000256" key="3">
    <source>
        <dbReference type="ARBA" id="ARBA00022553"/>
    </source>
</evidence>
<dbReference type="PROSITE" id="PS50268">
    <property type="entry name" value="CADHERIN_2"/>
    <property type="match status" value="9"/>
</dbReference>
<dbReference type="OrthoDB" id="6491773at2759"/>
<evidence type="ECO:0000256" key="5">
    <source>
        <dbReference type="ARBA" id="ARBA00022729"/>
    </source>
</evidence>
<dbReference type="FunFam" id="2.60.40.60:FF:000252">
    <property type="entry name" value="Cadherin related family member 2"/>
    <property type="match status" value="1"/>
</dbReference>
<keyword evidence="3" id="KW-0597">Phosphoprotein</keyword>
<keyword evidence="8" id="KW-0130">Cell adhesion</keyword>
<gene>
    <name evidence="14" type="primary">Cdhr2</name>
    <name evidence="14" type="ORF">DRYBRU_R11555</name>
</gene>
<feature type="domain" description="Cadherin" evidence="13">
    <location>
        <begin position="799"/>
        <end position="915"/>
    </location>
</feature>
<keyword evidence="4 12" id="KW-0812">Transmembrane</keyword>
<dbReference type="SUPFAM" id="SSF49313">
    <property type="entry name" value="Cadherin-like"/>
    <property type="match status" value="9"/>
</dbReference>
<feature type="domain" description="Cadherin" evidence="13">
    <location>
        <begin position="464"/>
        <end position="569"/>
    </location>
</feature>
<sequence length="1290" mass="140999">LLFPVVSGNTVPVFNRTIFYVPEDLELDQFAFQLEAYDLDNDPLTYQIRGTDAFYFTVNSTSGRVTLRNSLDREVQARLTITAGVSDGVNNEISRKMTVIVEDRNDNAPVFQYLPYNAIIPENKTLHSIIYTVFANDSDTGNASRVSYSIEEVIPDNMKNLQLFYILPNGSVVLNGSLDYAKNTFYQIKILAQDGGGLLHNNWTIQKSFTYLSLTIEDVPNLSPRFLNEPYSGSVPENCDLGTVVLTVTAMDQDTGVNDEIFYSITNTSVPFVINNTTGTITVSEPLDREQLPSEQVLLNVTAREKDLDTHGNVAQTSTLVTVLVTDVNDNKPQFYNCSLSSCDFSSSAQNNFIGNIIEHSSSRLPVSNLNIIAHDPDKGINSSFELSLQGPNADAFSVFPTTIVGTGEVQILVQNSSLVDYEISHVMVVQIIANDTGNPTDCCSTATVTIDLIDSNDHIPEFPQSTYSLMVLENSPNGTVISPNITAYDPDSGILGQITYQLLPETIRQIFTVNATTGALLVYDGSLLDRESRSIYYANLQAKDGGNLVGTTVLEITVLDANDMVPVIIGSYFISVEEGQNVSTQIQAIDNDEPGSLNSKLGFKILPGLFSNNFTINADTGEMHSKEPLDREALEDERGQMVVTVMVYDHGEPPLNTTKTVTITVGDLNDNIPVFLNQSYEFSVFENPPGRRLSIFVGEVNATDADRTEINSRISFRLERGSGSSNFLIRSSRLGPGNYSGQLSIDPEISLDYDTLEPKFITLTVLAENTAADNAGDKANVSVMVHVLDVNDESPTISGSLQDMSVAENGTQQGLIHTLNASDPDTNSSLVFEELAVACFKGDSSAEDVCWDWFVLAPNGSVLVNRLDIDYEVCDRVLITLRVEDLYTERGNRYSQNETLRIVIIDVNDNAPVFEAISETFVVVPEISPVDLQVATVKATDADSGRGGAITFSIVSVVFVEDTGVSRPFEKLFKVSQTVDKGTYIGSIQVASNLDESLKGQYKVTVEAQDGEEPVHRTQTVLNIFTVDQSYRIRLQFLKTVEEVQNNSENIKLALTSVTKAAVYVVAIRGTEDTRDTNEAVKAVMEVYFVYSNGTALDINDLSILIQSDPQGLAELVKLGLAVIGPGEVTKPTKETELIGIIAGLAAFLLIFILIMTLVLVLTTKSYKRKLSAMKALKVATTFNPATAQQGAGIPGTNQYNAEGANPMLNRPLDPSHDLGFHEDSISVTSMNSLDENTVNAPADDNFEVEEVKMRPTDPSDKEVLVAALNLKEPTKTAYLNTTFTTTDL</sequence>
<feature type="domain" description="Cadherin" evidence="13">
    <location>
        <begin position="917"/>
        <end position="1038"/>
    </location>
</feature>
<feature type="domain" description="Cadherin" evidence="13">
    <location>
        <begin position="349"/>
        <end position="463"/>
    </location>
</feature>
<evidence type="ECO:0000256" key="11">
    <source>
        <dbReference type="PROSITE-ProRule" id="PRU00043"/>
    </source>
</evidence>
<evidence type="ECO:0000256" key="12">
    <source>
        <dbReference type="SAM" id="Phobius"/>
    </source>
</evidence>
<feature type="non-terminal residue" evidence="14">
    <location>
        <position position="1"/>
    </location>
</feature>
<feature type="non-terminal residue" evidence="14">
    <location>
        <position position="1290"/>
    </location>
</feature>
<evidence type="ECO:0000256" key="1">
    <source>
        <dbReference type="ARBA" id="ARBA00004251"/>
    </source>
</evidence>
<feature type="transmembrane region" description="Helical" evidence="12">
    <location>
        <begin position="1139"/>
        <end position="1163"/>
    </location>
</feature>
<evidence type="ECO:0000256" key="7">
    <source>
        <dbReference type="ARBA" id="ARBA00022837"/>
    </source>
</evidence>
<evidence type="ECO:0000256" key="9">
    <source>
        <dbReference type="ARBA" id="ARBA00022989"/>
    </source>
</evidence>
<name>A0A7L3K393_9PASS</name>
<dbReference type="Pfam" id="PF00028">
    <property type="entry name" value="Cadherin"/>
    <property type="match status" value="6"/>
</dbReference>
<evidence type="ECO:0000256" key="10">
    <source>
        <dbReference type="ARBA" id="ARBA00023136"/>
    </source>
</evidence>
<dbReference type="PANTHER" id="PTHR24026:SF133">
    <property type="entry name" value="CADHERIN-RELATED FAMILY MEMBER 2"/>
    <property type="match status" value="1"/>
</dbReference>
<feature type="domain" description="Cadherin" evidence="13">
    <location>
        <begin position="569"/>
        <end position="676"/>
    </location>
</feature>
<keyword evidence="15" id="KW-1185">Reference proteome</keyword>
<dbReference type="GO" id="GO:0007156">
    <property type="term" value="P:homophilic cell adhesion via plasma membrane adhesion molecules"/>
    <property type="evidence" value="ECO:0007669"/>
    <property type="project" value="InterPro"/>
</dbReference>
<feature type="domain" description="Cadherin" evidence="13">
    <location>
        <begin position="677"/>
        <end position="798"/>
    </location>
</feature>
<evidence type="ECO:0000313" key="15">
    <source>
        <dbReference type="Proteomes" id="UP000525319"/>
    </source>
</evidence>
<dbReference type="GO" id="GO:0050839">
    <property type="term" value="F:cell adhesion molecule binding"/>
    <property type="evidence" value="ECO:0007669"/>
    <property type="project" value="TreeGrafter"/>
</dbReference>
<proteinExistence type="predicted"/>
<evidence type="ECO:0000256" key="6">
    <source>
        <dbReference type="ARBA" id="ARBA00022737"/>
    </source>
</evidence>
<keyword evidence="5" id="KW-0732">Signal</keyword>
<dbReference type="InterPro" id="IPR015919">
    <property type="entry name" value="Cadherin-like_sf"/>
</dbReference>
<dbReference type="Gene3D" id="2.60.40.60">
    <property type="entry name" value="Cadherins"/>
    <property type="match status" value="9"/>
</dbReference>
<evidence type="ECO:0000256" key="2">
    <source>
        <dbReference type="ARBA" id="ARBA00022475"/>
    </source>
</evidence>
<keyword evidence="10 12" id="KW-0472">Membrane</keyword>
<evidence type="ECO:0000256" key="8">
    <source>
        <dbReference type="ARBA" id="ARBA00022889"/>
    </source>
</evidence>
<dbReference type="PROSITE" id="PS00232">
    <property type="entry name" value="CADHERIN_1"/>
    <property type="match status" value="5"/>
</dbReference>
<dbReference type="FunFam" id="2.60.40.60:FF:000098">
    <property type="entry name" value="cadherin-23 isoform X1"/>
    <property type="match status" value="1"/>
</dbReference>
<protein>
    <submittedName>
        <fullName evidence="14">CDHR2 protein</fullName>
    </submittedName>
</protein>
<dbReference type="GO" id="GO:0005509">
    <property type="term" value="F:calcium ion binding"/>
    <property type="evidence" value="ECO:0007669"/>
    <property type="project" value="UniProtKB-UniRule"/>
</dbReference>
<dbReference type="FunFam" id="2.60.40.60:FF:000168">
    <property type="entry name" value="Cadherin-related family member 2"/>
    <property type="match status" value="1"/>
</dbReference>
<dbReference type="FunFam" id="2.60.40.60:FF:000094">
    <property type="entry name" value="protocadherin gamma-C4 isoform X2"/>
    <property type="match status" value="1"/>
</dbReference>
<dbReference type="Proteomes" id="UP000525319">
    <property type="component" value="Unassembled WGS sequence"/>
</dbReference>
<organism evidence="14 15">
    <name type="scientific">Drymodes brunneopygia</name>
    <dbReference type="NCBI Taxonomy" id="626378"/>
    <lineage>
        <taxon>Eukaryota</taxon>
        <taxon>Metazoa</taxon>
        <taxon>Chordata</taxon>
        <taxon>Craniata</taxon>
        <taxon>Vertebrata</taxon>
        <taxon>Euteleostomi</taxon>
        <taxon>Archelosauria</taxon>
        <taxon>Archosauria</taxon>
        <taxon>Dinosauria</taxon>
        <taxon>Saurischia</taxon>
        <taxon>Theropoda</taxon>
        <taxon>Coelurosauria</taxon>
        <taxon>Aves</taxon>
        <taxon>Neognathae</taxon>
        <taxon>Neoaves</taxon>
        <taxon>Telluraves</taxon>
        <taxon>Australaves</taxon>
        <taxon>Passeriformes</taxon>
        <taxon>Petroicidae</taxon>
        <taxon>Drymodes</taxon>
    </lineage>
</organism>
<keyword evidence="9 12" id="KW-1133">Transmembrane helix</keyword>
<dbReference type="PRINTS" id="PR00205">
    <property type="entry name" value="CADHERIN"/>
</dbReference>
<comment type="subcellular location">
    <subcellularLocation>
        <location evidence="1">Cell membrane</location>
        <topology evidence="1">Single-pass type I membrane protein</topology>
    </subcellularLocation>
</comment>
<feature type="domain" description="Cadherin" evidence="13">
    <location>
        <begin position="21"/>
        <end position="111"/>
    </location>
</feature>